<accession>A0AA35SBZ6</accession>
<evidence type="ECO:0000313" key="2">
    <source>
        <dbReference type="Proteomes" id="UP001174909"/>
    </source>
</evidence>
<dbReference type="EMBL" id="CASHTH010002179">
    <property type="protein sequence ID" value="CAI8025776.1"/>
    <property type="molecule type" value="Genomic_DNA"/>
</dbReference>
<organism evidence="1 2">
    <name type="scientific">Geodia barretti</name>
    <name type="common">Barrett's horny sponge</name>
    <dbReference type="NCBI Taxonomy" id="519541"/>
    <lineage>
        <taxon>Eukaryota</taxon>
        <taxon>Metazoa</taxon>
        <taxon>Porifera</taxon>
        <taxon>Demospongiae</taxon>
        <taxon>Heteroscleromorpha</taxon>
        <taxon>Tetractinellida</taxon>
        <taxon>Astrophorina</taxon>
        <taxon>Geodiidae</taxon>
        <taxon>Geodia</taxon>
    </lineage>
</organism>
<proteinExistence type="predicted"/>
<gene>
    <name evidence="1" type="ORF">GBAR_LOCUS14865</name>
</gene>
<protein>
    <submittedName>
        <fullName evidence="1">Uncharacterized protein</fullName>
    </submittedName>
</protein>
<evidence type="ECO:0000313" key="1">
    <source>
        <dbReference type="EMBL" id="CAI8025776.1"/>
    </source>
</evidence>
<dbReference type="Proteomes" id="UP001174909">
    <property type="component" value="Unassembled WGS sequence"/>
</dbReference>
<sequence>MCILQPRANWEATAARRQFPVLSYRRRQVAGQRGQCVPQLCEASVCLIFFSVTVAGRWRGSEDSVFLSCARPACASFSFQLPSPAGGGAARTVCSSVVRGQRVPHFLLSYRRRPSLSWPTLI</sequence>
<name>A0AA35SBZ6_GEOBA</name>
<reference evidence="1" key="1">
    <citation type="submission" date="2023-03" db="EMBL/GenBank/DDBJ databases">
        <authorList>
            <person name="Steffen K."/>
            <person name="Cardenas P."/>
        </authorList>
    </citation>
    <scope>NUCLEOTIDE SEQUENCE</scope>
</reference>
<comment type="caution">
    <text evidence="1">The sequence shown here is derived from an EMBL/GenBank/DDBJ whole genome shotgun (WGS) entry which is preliminary data.</text>
</comment>
<dbReference type="AlphaFoldDB" id="A0AA35SBZ6"/>
<keyword evidence="2" id="KW-1185">Reference proteome</keyword>